<reference evidence="1 2" key="1">
    <citation type="submission" date="2021-01" db="EMBL/GenBank/DDBJ databases">
        <title>Whole genome shotgun sequence of Actinoplanes palleronii NBRC 14916.</title>
        <authorList>
            <person name="Komaki H."/>
            <person name="Tamura T."/>
        </authorList>
    </citation>
    <scope>NUCLEOTIDE SEQUENCE [LARGE SCALE GENOMIC DNA]</scope>
    <source>
        <strain evidence="1 2">NBRC 14916</strain>
    </source>
</reference>
<gene>
    <name evidence="1" type="ORF">Apa02nite_000910</name>
</gene>
<dbReference type="Proteomes" id="UP000624709">
    <property type="component" value="Unassembled WGS sequence"/>
</dbReference>
<dbReference type="EMBL" id="BOMS01000002">
    <property type="protein sequence ID" value="GIE63983.1"/>
    <property type="molecule type" value="Genomic_DNA"/>
</dbReference>
<name>A0ABQ4AZX4_9ACTN</name>
<proteinExistence type="predicted"/>
<keyword evidence="2" id="KW-1185">Reference proteome</keyword>
<evidence type="ECO:0000313" key="2">
    <source>
        <dbReference type="Proteomes" id="UP000624709"/>
    </source>
</evidence>
<evidence type="ECO:0000313" key="1">
    <source>
        <dbReference type="EMBL" id="GIE63983.1"/>
    </source>
</evidence>
<comment type="caution">
    <text evidence="1">The sequence shown here is derived from an EMBL/GenBank/DDBJ whole genome shotgun (WGS) entry which is preliminary data.</text>
</comment>
<organism evidence="1 2">
    <name type="scientific">Actinoplanes palleronii</name>
    <dbReference type="NCBI Taxonomy" id="113570"/>
    <lineage>
        <taxon>Bacteria</taxon>
        <taxon>Bacillati</taxon>
        <taxon>Actinomycetota</taxon>
        <taxon>Actinomycetes</taxon>
        <taxon>Micromonosporales</taxon>
        <taxon>Micromonosporaceae</taxon>
        <taxon>Actinoplanes</taxon>
    </lineage>
</organism>
<accession>A0ABQ4AZX4</accession>
<sequence>MRHVIQRRVIRVIQRRVIRVVCRRVIRVVGRRVSVAAPSVAARRLLPAPGRGASRGFWLVLRGAYRAGRHP</sequence>
<protein>
    <submittedName>
        <fullName evidence="1">Uncharacterized protein</fullName>
    </submittedName>
</protein>